<feature type="region of interest" description="Disordered" evidence="2">
    <location>
        <begin position="350"/>
        <end position="375"/>
    </location>
</feature>
<feature type="domain" description="FHA" evidence="3">
    <location>
        <begin position="79"/>
        <end position="131"/>
    </location>
</feature>
<proteinExistence type="predicted"/>
<feature type="compositionally biased region" description="Acidic residues" evidence="2">
    <location>
        <begin position="551"/>
        <end position="563"/>
    </location>
</feature>
<feature type="region of interest" description="Disordered" evidence="2">
    <location>
        <begin position="1"/>
        <end position="46"/>
    </location>
</feature>
<protein>
    <recommendedName>
        <fullName evidence="3">FHA domain-containing protein</fullName>
    </recommendedName>
</protein>
<keyword evidence="1" id="KW-0175">Coiled coil</keyword>
<dbReference type="SMART" id="SM00240">
    <property type="entry name" value="FHA"/>
    <property type="match status" value="1"/>
</dbReference>
<dbReference type="Gene3D" id="2.60.200.20">
    <property type="match status" value="1"/>
</dbReference>
<feature type="coiled-coil region" evidence="1">
    <location>
        <begin position="376"/>
        <end position="410"/>
    </location>
</feature>
<dbReference type="CDD" id="cd22677">
    <property type="entry name" value="FHA_Kanadaptin"/>
    <property type="match status" value="1"/>
</dbReference>
<evidence type="ECO:0000313" key="4">
    <source>
        <dbReference type="EMBL" id="ORZ36803.1"/>
    </source>
</evidence>
<evidence type="ECO:0000256" key="1">
    <source>
        <dbReference type="SAM" id="Coils"/>
    </source>
</evidence>
<name>A0A1Y2HSW0_9FUNG</name>
<dbReference type="PROSITE" id="PS50006">
    <property type="entry name" value="FHA_DOMAIN"/>
    <property type="match status" value="1"/>
</dbReference>
<keyword evidence="5" id="KW-1185">Reference proteome</keyword>
<organism evidence="4 5">
    <name type="scientific">Catenaria anguillulae PL171</name>
    <dbReference type="NCBI Taxonomy" id="765915"/>
    <lineage>
        <taxon>Eukaryota</taxon>
        <taxon>Fungi</taxon>
        <taxon>Fungi incertae sedis</taxon>
        <taxon>Blastocladiomycota</taxon>
        <taxon>Blastocladiomycetes</taxon>
        <taxon>Blastocladiales</taxon>
        <taxon>Catenariaceae</taxon>
        <taxon>Catenaria</taxon>
    </lineage>
</organism>
<feature type="region of interest" description="Disordered" evidence="2">
    <location>
        <begin position="485"/>
        <end position="594"/>
    </location>
</feature>
<dbReference type="AlphaFoldDB" id="A0A1Y2HSW0"/>
<gene>
    <name evidence="4" type="ORF">BCR44DRAFT_36345</name>
</gene>
<dbReference type="InterPro" id="IPR050923">
    <property type="entry name" value="Cell_Proc_Reg/RNA_Proc"/>
</dbReference>
<feature type="compositionally biased region" description="Low complexity" evidence="2">
    <location>
        <begin position="1"/>
        <end position="29"/>
    </location>
</feature>
<evidence type="ECO:0000256" key="2">
    <source>
        <dbReference type="SAM" id="MobiDB-lite"/>
    </source>
</evidence>
<dbReference type="InterPro" id="IPR008984">
    <property type="entry name" value="SMAD_FHA_dom_sf"/>
</dbReference>
<feature type="compositionally biased region" description="Low complexity" evidence="2">
    <location>
        <begin position="527"/>
        <end position="544"/>
    </location>
</feature>
<reference evidence="4 5" key="1">
    <citation type="submission" date="2016-07" db="EMBL/GenBank/DDBJ databases">
        <title>Pervasive Adenine N6-methylation of Active Genes in Fungi.</title>
        <authorList>
            <consortium name="DOE Joint Genome Institute"/>
            <person name="Mondo S.J."/>
            <person name="Dannebaum R.O."/>
            <person name="Kuo R.C."/>
            <person name="Labutti K."/>
            <person name="Haridas S."/>
            <person name="Kuo A."/>
            <person name="Salamov A."/>
            <person name="Ahrendt S.R."/>
            <person name="Lipzen A."/>
            <person name="Sullivan W."/>
            <person name="Andreopoulos W.B."/>
            <person name="Clum A."/>
            <person name="Lindquist E."/>
            <person name="Daum C."/>
            <person name="Ramamoorthy G.K."/>
            <person name="Gryganskyi A."/>
            <person name="Culley D."/>
            <person name="Magnuson J.K."/>
            <person name="James T.Y."/>
            <person name="O'Malley M.A."/>
            <person name="Stajich J.E."/>
            <person name="Spatafora J.W."/>
            <person name="Visel A."/>
            <person name="Grigoriev I.V."/>
        </authorList>
    </citation>
    <scope>NUCLEOTIDE SEQUENCE [LARGE SCALE GENOMIC DNA]</scope>
    <source>
        <strain evidence="4 5">PL171</strain>
    </source>
</reference>
<feature type="region of interest" description="Disordered" evidence="2">
    <location>
        <begin position="213"/>
        <end position="234"/>
    </location>
</feature>
<dbReference type="Proteomes" id="UP000193411">
    <property type="component" value="Unassembled WGS sequence"/>
</dbReference>
<comment type="caution">
    <text evidence="4">The sequence shown here is derived from an EMBL/GenBank/DDBJ whole genome shotgun (WGS) entry which is preliminary data.</text>
</comment>
<dbReference type="InterPro" id="IPR000253">
    <property type="entry name" value="FHA_dom"/>
</dbReference>
<dbReference type="Pfam" id="PF00498">
    <property type="entry name" value="FHA"/>
    <property type="match status" value="1"/>
</dbReference>
<dbReference type="EMBL" id="MCFL01000015">
    <property type="protein sequence ID" value="ORZ36803.1"/>
    <property type="molecule type" value="Genomic_DNA"/>
</dbReference>
<dbReference type="OrthoDB" id="444265at2759"/>
<accession>A0A1Y2HSW0</accession>
<evidence type="ECO:0000259" key="3">
    <source>
        <dbReference type="PROSITE" id="PS50006"/>
    </source>
</evidence>
<evidence type="ECO:0000313" key="5">
    <source>
        <dbReference type="Proteomes" id="UP000193411"/>
    </source>
</evidence>
<dbReference type="SUPFAM" id="SSF49879">
    <property type="entry name" value="SMAD/FHA domain"/>
    <property type="match status" value="1"/>
</dbReference>
<sequence length="594" mass="63991">MSSFAPPSTAASGSSSSSGSSSAAAAAAAAPPPAPAPKLPYTEPEWAAPPRPNANWSLEVLKSGVILDRLAFPTHSSLLTIGRLPRPHCSIELEHPSISRFHAVLQLSRDGQLFLYDLGSTHGTFVNKVQVPAKTHTRVWVGDMLRFGSSSRMFIVHGPPDQERLIEDHEPASALSDHGDPIDQNQEQHASWGIIDRASSPSSSYTARHHLDQEPDQAQVDLPIPPSAPWAKDPRKSLADWLDARGLPLDFEYANDSTLLSGDDHSSSRKHSNHQLIFARIQVPLDADDPTLANTQLVGQGSATRKRDAERLAMLQVLAQLDAMGLLATRAGESAASARVRKLLSDADRTSDGEDEFFDRSGASRHPGANHTHANKKAVVETFESLNAKMAELQAKREGVQLELDEMRAQLGAGSAGDAEVDELDAYMQGLDQAQMREAVKVKEQELGEVDKDLERVKQLVEIARPSSGSSVAAALSPIAVPKLSAAAPKSPAKKRAITDDEQSSKPPSPKRTRTVQPDLTAKPASVVAQRGPARPPAAVAPRSLARDMGMDVEAEVESDDEEQMTRQEKSVEWMPPQGQTGDGRTALNDKLGY</sequence>
<dbReference type="PANTHER" id="PTHR23308">
    <property type="entry name" value="NUCLEAR INHIBITOR OF PROTEIN PHOSPHATASE-1"/>
    <property type="match status" value="1"/>
</dbReference>